<dbReference type="EMBL" id="REGN01002441">
    <property type="protein sequence ID" value="RNA28080.1"/>
    <property type="molecule type" value="Genomic_DNA"/>
</dbReference>
<reference evidence="2 3" key="1">
    <citation type="journal article" date="2018" name="Sci. Rep.">
        <title>Genomic signatures of local adaptation to the degree of environmental predictability in rotifers.</title>
        <authorList>
            <person name="Franch-Gras L."/>
            <person name="Hahn C."/>
            <person name="Garcia-Roger E.M."/>
            <person name="Carmona M.J."/>
            <person name="Serra M."/>
            <person name="Gomez A."/>
        </authorList>
    </citation>
    <scope>NUCLEOTIDE SEQUENCE [LARGE SCALE GENOMIC DNA]</scope>
    <source>
        <strain evidence="2">HYR1</strain>
    </source>
</reference>
<sequence length="61" mass="6815">MTPPPKAPNSFMTENQIAILESLVLTYNKINSFMLKYEAQEDVSESNVLTNDTGVRGRGRP</sequence>
<protein>
    <submittedName>
        <fullName evidence="2">Uncharacterized protein</fullName>
    </submittedName>
</protein>
<proteinExistence type="predicted"/>
<gene>
    <name evidence="2" type="ORF">BpHYR1_049237</name>
</gene>
<organism evidence="2 3">
    <name type="scientific">Brachionus plicatilis</name>
    <name type="common">Marine rotifer</name>
    <name type="synonym">Brachionus muelleri</name>
    <dbReference type="NCBI Taxonomy" id="10195"/>
    <lineage>
        <taxon>Eukaryota</taxon>
        <taxon>Metazoa</taxon>
        <taxon>Spiralia</taxon>
        <taxon>Gnathifera</taxon>
        <taxon>Rotifera</taxon>
        <taxon>Eurotatoria</taxon>
        <taxon>Monogononta</taxon>
        <taxon>Pseudotrocha</taxon>
        <taxon>Ploima</taxon>
        <taxon>Brachionidae</taxon>
        <taxon>Brachionus</taxon>
    </lineage>
</organism>
<name>A0A3M7RXA8_BRAPC</name>
<accession>A0A3M7RXA8</accession>
<evidence type="ECO:0000313" key="3">
    <source>
        <dbReference type="Proteomes" id="UP000276133"/>
    </source>
</evidence>
<dbReference type="Proteomes" id="UP000276133">
    <property type="component" value="Unassembled WGS sequence"/>
</dbReference>
<keyword evidence="3" id="KW-1185">Reference proteome</keyword>
<feature type="region of interest" description="Disordered" evidence="1">
    <location>
        <begin position="42"/>
        <end position="61"/>
    </location>
</feature>
<evidence type="ECO:0000256" key="1">
    <source>
        <dbReference type="SAM" id="MobiDB-lite"/>
    </source>
</evidence>
<comment type="caution">
    <text evidence="2">The sequence shown here is derived from an EMBL/GenBank/DDBJ whole genome shotgun (WGS) entry which is preliminary data.</text>
</comment>
<evidence type="ECO:0000313" key="2">
    <source>
        <dbReference type="EMBL" id="RNA28080.1"/>
    </source>
</evidence>
<dbReference type="AlphaFoldDB" id="A0A3M7RXA8"/>